<sequence length="31" mass="3449">MVDPVLGVCIANNQQEYTMALAEAFSYENQV</sequence>
<comment type="caution">
    <text evidence="1">The sequence shown here is derived from an EMBL/GenBank/DDBJ whole genome shotgun (WGS) entry which is preliminary data.</text>
</comment>
<gene>
    <name evidence="1" type="ORF">EVA_17145</name>
</gene>
<protein>
    <submittedName>
        <fullName evidence="1">Uncharacterized protein</fullName>
    </submittedName>
</protein>
<reference evidence="1" key="1">
    <citation type="journal article" date="2012" name="PLoS ONE">
        <title>Gene sets for utilization of primary and secondary nutrition supplies in the distal gut of endangered iberian lynx.</title>
        <authorList>
            <person name="Alcaide M."/>
            <person name="Messina E."/>
            <person name="Richter M."/>
            <person name="Bargiela R."/>
            <person name="Peplies J."/>
            <person name="Huws S.A."/>
            <person name="Newbold C.J."/>
            <person name="Golyshin P.N."/>
            <person name="Simon M.A."/>
            <person name="Lopez G."/>
            <person name="Yakimov M.M."/>
            <person name="Ferrer M."/>
        </authorList>
    </citation>
    <scope>NUCLEOTIDE SEQUENCE</scope>
</reference>
<feature type="non-terminal residue" evidence="1">
    <location>
        <position position="31"/>
    </location>
</feature>
<name>J9FYX0_9ZZZZ</name>
<proteinExistence type="predicted"/>
<dbReference type="AlphaFoldDB" id="J9FYX0"/>
<organism evidence="1">
    <name type="scientific">gut metagenome</name>
    <dbReference type="NCBI Taxonomy" id="749906"/>
    <lineage>
        <taxon>unclassified sequences</taxon>
        <taxon>metagenomes</taxon>
        <taxon>organismal metagenomes</taxon>
    </lineage>
</organism>
<evidence type="ECO:0000313" key="1">
    <source>
        <dbReference type="EMBL" id="EJW94747.1"/>
    </source>
</evidence>
<accession>J9FYX0</accession>
<dbReference type="EMBL" id="AMCI01006198">
    <property type="protein sequence ID" value="EJW94747.1"/>
    <property type="molecule type" value="Genomic_DNA"/>
</dbReference>